<keyword evidence="1" id="KW-0472">Membrane</keyword>
<gene>
    <name evidence="3" type="ORF">ORPV_846</name>
</gene>
<dbReference type="GeneID" id="35382679"/>
<feature type="transmembrane region" description="Helical" evidence="1">
    <location>
        <begin position="87"/>
        <end position="106"/>
    </location>
</feature>
<dbReference type="Proteomes" id="UP000236316">
    <property type="component" value="Segment"/>
</dbReference>
<proteinExistence type="predicted"/>
<organism evidence="3">
    <name type="scientific">Orpheovirus IHUMI-LCC2</name>
    <dbReference type="NCBI Taxonomy" id="2023057"/>
    <lineage>
        <taxon>Viruses</taxon>
        <taxon>Varidnaviria</taxon>
        <taxon>Bamfordvirae</taxon>
        <taxon>Nucleocytoviricota</taxon>
        <taxon>Megaviricetes</taxon>
        <taxon>Pimascovirales</taxon>
        <taxon>Ocovirineae</taxon>
        <taxon>Orpheoviridae</taxon>
        <taxon>Alphaorpheovirus</taxon>
        <taxon>Alphaorpheovirus massiliense</taxon>
    </lineage>
</organism>
<dbReference type="InterPro" id="IPR001810">
    <property type="entry name" value="F-box_dom"/>
</dbReference>
<evidence type="ECO:0000256" key="1">
    <source>
        <dbReference type="SAM" id="Phobius"/>
    </source>
</evidence>
<feature type="transmembrane region" description="Helical" evidence="1">
    <location>
        <begin position="153"/>
        <end position="173"/>
    </location>
</feature>
<dbReference type="RefSeq" id="YP_009449052.1">
    <property type="nucleotide sequence ID" value="NC_036594.1"/>
</dbReference>
<dbReference type="KEGG" id="vg:35382679"/>
<protein>
    <submittedName>
        <fullName evidence="3">F-box domain-containing protein</fullName>
    </submittedName>
</protein>
<keyword evidence="1" id="KW-1133">Transmembrane helix</keyword>
<keyword evidence="4" id="KW-1185">Reference proteome</keyword>
<evidence type="ECO:0000313" key="4">
    <source>
        <dbReference type="Proteomes" id="UP000236316"/>
    </source>
</evidence>
<sequence length="228" mass="27269">MDDIPEELYYNIFSYLTPIILTNTLSHVNKKFYRVANSDAIWRRFIHHNIFDCDRKSSFINSYNKKKKVIRTLSYISIIRNIADCSLFIFVILTLYYCISYIYSIAVTRISYMKMQEYYVNLWYRIVDNIIEFFALDPVTNTYPNTMLLDKDMFALIALISACLLILLYYIWILPAYVFHAIYLSIYYVNNIIMGIVGVIIMIYLYKIIVEINNMYSKIDKVRKQTLY</sequence>
<dbReference type="Pfam" id="PF12937">
    <property type="entry name" value="F-box-like"/>
    <property type="match status" value="1"/>
</dbReference>
<reference evidence="3" key="1">
    <citation type="submission" date="2017-08" db="EMBL/GenBank/DDBJ databases">
        <authorList>
            <consortium name="Urmite Genomes"/>
        </authorList>
    </citation>
    <scope>NUCLEOTIDE SEQUENCE [LARGE SCALE GENOMIC DNA]</scope>
    <source>
        <strain evidence="3">IHUMI-LCC2</strain>
    </source>
</reference>
<evidence type="ECO:0000313" key="3">
    <source>
        <dbReference type="EMBL" id="SNW62750.1"/>
    </source>
</evidence>
<dbReference type="SUPFAM" id="SSF81383">
    <property type="entry name" value="F-box domain"/>
    <property type="match status" value="1"/>
</dbReference>
<dbReference type="Gene3D" id="1.20.1280.50">
    <property type="match status" value="1"/>
</dbReference>
<dbReference type="InterPro" id="IPR036047">
    <property type="entry name" value="F-box-like_dom_sf"/>
</dbReference>
<feature type="transmembrane region" description="Helical" evidence="1">
    <location>
        <begin position="185"/>
        <end position="206"/>
    </location>
</feature>
<keyword evidence="1" id="KW-0812">Transmembrane</keyword>
<dbReference type="EMBL" id="LT906555">
    <property type="protein sequence ID" value="SNW62750.1"/>
    <property type="molecule type" value="Genomic_DNA"/>
</dbReference>
<dbReference type="PROSITE" id="PS50181">
    <property type="entry name" value="FBOX"/>
    <property type="match status" value="1"/>
</dbReference>
<accession>A0A2I2L5H7</accession>
<name>A0A2I2L5H7_9VIRU</name>
<feature type="domain" description="F-box" evidence="2">
    <location>
        <begin position="1"/>
        <end position="45"/>
    </location>
</feature>
<evidence type="ECO:0000259" key="2">
    <source>
        <dbReference type="PROSITE" id="PS50181"/>
    </source>
</evidence>